<proteinExistence type="predicted"/>
<evidence type="ECO:0000256" key="1">
    <source>
        <dbReference type="SAM" id="MobiDB-lite"/>
    </source>
</evidence>
<dbReference type="AlphaFoldDB" id="A0A6G1DYT6"/>
<feature type="region of interest" description="Disordered" evidence="1">
    <location>
        <begin position="59"/>
        <end position="78"/>
    </location>
</feature>
<sequence>MAPAPVPLALQLPSSRHPSDRQFERHSVGLKHAPTPPPHRITTPPASLRLPPSRHFFTCPLSHRPRRTAHGPLDQTPP</sequence>
<evidence type="ECO:0000313" key="3">
    <source>
        <dbReference type="Proteomes" id="UP000479710"/>
    </source>
</evidence>
<reference evidence="2 3" key="1">
    <citation type="submission" date="2019-11" db="EMBL/GenBank/DDBJ databases">
        <title>Whole genome sequence of Oryza granulata.</title>
        <authorList>
            <person name="Li W."/>
        </authorList>
    </citation>
    <scope>NUCLEOTIDE SEQUENCE [LARGE SCALE GENOMIC DNA]</scope>
    <source>
        <strain evidence="3">cv. Menghai</strain>
        <tissue evidence="2">Leaf</tissue>
    </source>
</reference>
<dbReference type="Proteomes" id="UP000479710">
    <property type="component" value="Unassembled WGS sequence"/>
</dbReference>
<protein>
    <submittedName>
        <fullName evidence="2">Uncharacterized protein</fullName>
    </submittedName>
</protein>
<accession>A0A6G1DYT6</accession>
<feature type="compositionally biased region" description="Basic and acidic residues" evidence="1">
    <location>
        <begin position="17"/>
        <end position="27"/>
    </location>
</feature>
<keyword evidence="3" id="KW-1185">Reference proteome</keyword>
<organism evidence="2 3">
    <name type="scientific">Oryza meyeriana var. granulata</name>
    <dbReference type="NCBI Taxonomy" id="110450"/>
    <lineage>
        <taxon>Eukaryota</taxon>
        <taxon>Viridiplantae</taxon>
        <taxon>Streptophyta</taxon>
        <taxon>Embryophyta</taxon>
        <taxon>Tracheophyta</taxon>
        <taxon>Spermatophyta</taxon>
        <taxon>Magnoliopsida</taxon>
        <taxon>Liliopsida</taxon>
        <taxon>Poales</taxon>
        <taxon>Poaceae</taxon>
        <taxon>BOP clade</taxon>
        <taxon>Oryzoideae</taxon>
        <taxon>Oryzeae</taxon>
        <taxon>Oryzinae</taxon>
        <taxon>Oryza</taxon>
        <taxon>Oryza meyeriana</taxon>
    </lineage>
</organism>
<evidence type="ECO:0000313" key="2">
    <source>
        <dbReference type="EMBL" id="KAF0918045.1"/>
    </source>
</evidence>
<feature type="region of interest" description="Disordered" evidence="1">
    <location>
        <begin position="1"/>
        <end position="52"/>
    </location>
</feature>
<name>A0A6G1DYT6_9ORYZ</name>
<dbReference type="EMBL" id="SPHZ02000005">
    <property type="protein sequence ID" value="KAF0918045.1"/>
    <property type="molecule type" value="Genomic_DNA"/>
</dbReference>
<gene>
    <name evidence="2" type="ORF">E2562_021736</name>
</gene>
<comment type="caution">
    <text evidence="2">The sequence shown here is derived from an EMBL/GenBank/DDBJ whole genome shotgun (WGS) entry which is preliminary data.</text>
</comment>